<dbReference type="Proteomes" id="UP000886520">
    <property type="component" value="Chromosome 23"/>
</dbReference>
<evidence type="ECO:0000256" key="1">
    <source>
        <dbReference type="SAM" id="SignalP"/>
    </source>
</evidence>
<proteinExistence type="predicted"/>
<keyword evidence="1" id="KW-0732">Signal</keyword>
<dbReference type="AlphaFoldDB" id="A0A9D4U6U7"/>
<reference evidence="2" key="1">
    <citation type="submission" date="2021-01" db="EMBL/GenBank/DDBJ databases">
        <title>Adiantum capillus-veneris genome.</title>
        <authorList>
            <person name="Fang Y."/>
            <person name="Liao Q."/>
        </authorList>
    </citation>
    <scope>NUCLEOTIDE SEQUENCE</scope>
    <source>
        <strain evidence="2">H3</strain>
        <tissue evidence="2">Leaf</tissue>
    </source>
</reference>
<name>A0A9D4U6U7_ADICA</name>
<keyword evidence="3" id="KW-1185">Reference proteome</keyword>
<evidence type="ECO:0000313" key="2">
    <source>
        <dbReference type="EMBL" id="KAI5061574.1"/>
    </source>
</evidence>
<feature type="chain" id="PRO_5038563440" evidence="1">
    <location>
        <begin position="21"/>
        <end position="129"/>
    </location>
</feature>
<gene>
    <name evidence="2" type="ORF">GOP47_0024079</name>
</gene>
<protein>
    <submittedName>
        <fullName evidence="2">Uncharacterized protein</fullName>
    </submittedName>
</protein>
<feature type="signal peptide" evidence="1">
    <location>
        <begin position="1"/>
        <end position="20"/>
    </location>
</feature>
<evidence type="ECO:0000313" key="3">
    <source>
        <dbReference type="Proteomes" id="UP000886520"/>
    </source>
</evidence>
<comment type="caution">
    <text evidence="2">The sequence shown here is derived from an EMBL/GenBank/DDBJ whole genome shotgun (WGS) entry which is preliminary data.</text>
</comment>
<organism evidence="2 3">
    <name type="scientific">Adiantum capillus-veneris</name>
    <name type="common">Maidenhair fern</name>
    <dbReference type="NCBI Taxonomy" id="13818"/>
    <lineage>
        <taxon>Eukaryota</taxon>
        <taxon>Viridiplantae</taxon>
        <taxon>Streptophyta</taxon>
        <taxon>Embryophyta</taxon>
        <taxon>Tracheophyta</taxon>
        <taxon>Polypodiopsida</taxon>
        <taxon>Polypodiidae</taxon>
        <taxon>Polypodiales</taxon>
        <taxon>Pteridineae</taxon>
        <taxon>Pteridaceae</taxon>
        <taxon>Vittarioideae</taxon>
        <taxon>Adiantum</taxon>
    </lineage>
</organism>
<accession>A0A9D4U6U7</accession>
<sequence>MDNLHMMAFFLLGFSRLAHGQPLVLAEQLPSRSLHVYPKQPPLISACGSAQQPLVMHLGPHPSCKWQLHKALVGVSLATGDPRPNCRPQLLHVNPQANVLKAAQGAPLITLLSNPPQGSVVSLSVAPLR</sequence>
<dbReference type="EMBL" id="JABFUD020000023">
    <property type="protein sequence ID" value="KAI5061574.1"/>
    <property type="molecule type" value="Genomic_DNA"/>
</dbReference>